<evidence type="ECO:0000256" key="3">
    <source>
        <dbReference type="ARBA" id="ARBA00022578"/>
    </source>
</evidence>
<sequence>MSNISKEVLRDYINEQKFTNPTEVLTAMKSMFKDILQETLEAEMDSQLGYDKYELSEKRTPNSRNGYSKKTVKSELGSVELNIPRDRNGEFEPKILPKYQRNITGIEDKIMALYATGMTTRDISEQVKNLYEVEISAEMVSNITNRIMPVVTEWQNRALEKTYSFVFLDAIHYKV</sequence>
<name>A0ABS6BZ64_9CLOT</name>
<comment type="similarity">
    <text evidence="2 6">Belongs to the transposase mutator family.</text>
</comment>
<evidence type="ECO:0000313" key="7">
    <source>
        <dbReference type="EMBL" id="MBU3161864.1"/>
    </source>
</evidence>
<dbReference type="PANTHER" id="PTHR33217">
    <property type="entry name" value="TRANSPOSASE FOR INSERTION SEQUENCE ELEMENT IS1081"/>
    <property type="match status" value="1"/>
</dbReference>
<proteinExistence type="inferred from homology"/>
<evidence type="ECO:0000256" key="4">
    <source>
        <dbReference type="ARBA" id="ARBA00023125"/>
    </source>
</evidence>
<dbReference type="EMBL" id="JAHLDV010000154">
    <property type="protein sequence ID" value="MBU3161864.1"/>
    <property type="molecule type" value="Genomic_DNA"/>
</dbReference>
<feature type="non-terminal residue" evidence="7">
    <location>
        <position position="175"/>
    </location>
</feature>
<evidence type="ECO:0000256" key="1">
    <source>
        <dbReference type="ARBA" id="ARBA00002190"/>
    </source>
</evidence>
<keyword evidence="6" id="KW-0814">Transposable element</keyword>
<comment type="caution">
    <text evidence="7">The sequence shown here is derived from an EMBL/GenBank/DDBJ whole genome shotgun (WGS) entry which is preliminary data.</text>
</comment>
<dbReference type="RefSeq" id="WP_216151724.1">
    <property type="nucleotide sequence ID" value="NZ_JAHLDV010000154.1"/>
</dbReference>
<dbReference type="PANTHER" id="PTHR33217:SF8">
    <property type="entry name" value="MUTATOR FAMILY TRANSPOSASE"/>
    <property type="match status" value="1"/>
</dbReference>
<keyword evidence="8" id="KW-1185">Reference proteome</keyword>
<accession>A0ABS6BZ64</accession>
<dbReference type="Proteomes" id="UP000776252">
    <property type="component" value="Unassembled WGS sequence"/>
</dbReference>
<evidence type="ECO:0000256" key="5">
    <source>
        <dbReference type="ARBA" id="ARBA00023172"/>
    </source>
</evidence>
<organism evidence="7 8">
    <name type="scientific">Clostridium frigoris</name>
    <dbReference type="NCBI Taxonomy" id="205327"/>
    <lineage>
        <taxon>Bacteria</taxon>
        <taxon>Bacillati</taxon>
        <taxon>Bacillota</taxon>
        <taxon>Clostridia</taxon>
        <taxon>Eubacteriales</taxon>
        <taxon>Clostridiaceae</taxon>
        <taxon>Clostridium</taxon>
    </lineage>
</organism>
<reference evidence="7 8" key="1">
    <citation type="submission" date="2021-06" db="EMBL/GenBank/DDBJ databases">
        <title>Clostridia strains as spoilage organisms.</title>
        <authorList>
            <person name="Wambui J."/>
            <person name="Stephan R."/>
            <person name="Stevens M.J.A."/>
        </authorList>
    </citation>
    <scope>NUCLEOTIDE SEQUENCE [LARGE SCALE GENOMIC DNA]</scope>
    <source>
        <strain evidence="7 8">DSM 14204</strain>
    </source>
</reference>
<evidence type="ECO:0000256" key="6">
    <source>
        <dbReference type="RuleBase" id="RU365089"/>
    </source>
</evidence>
<evidence type="ECO:0000256" key="2">
    <source>
        <dbReference type="ARBA" id="ARBA00010961"/>
    </source>
</evidence>
<dbReference type="Pfam" id="PF00872">
    <property type="entry name" value="Transposase_mut"/>
    <property type="match status" value="1"/>
</dbReference>
<keyword evidence="4 6" id="KW-0238">DNA-binding</keyword>
<dbReference type="InterPro" id="IPR001207">
    <property type="entry name" value="Transposase_mutator"/>
</dbReference>
<evidence type="ECO:0000313" key="8">
    <source>
        <dbReference type="Proteomes" id="UP000776252"/>
    </source>
</evidence>
<comment type="function">
    <text evidence="1 6">Required for the transposition of the insertion element.</text>
</comment>
<protein>
    <recommendedName>
        <fullName evidence="6">Mutator family transposase</fullName>
    </recommendedName>
</protein>
<keyword evidence="5 6" id="KW-0233">DNA recombination</keyword>
<gene>
    <name evidence="7" type="ORF">KPL37_19570</name>
</gene>
<keyword evidence="3 6" id="KW-0815">Transposition</keyword>